<evidence type="ECO:0000313" key="2">
    <source>
        <dbReference type="Proteomes" id="UP000596049"/>
    </source>
</evidence>
<keyword evidence="2" id="KW-1185">Reference proteome</keyword>
<proteinExistence type="predicted"/>
<gene>
    <name evidence="1" type="ORF">FJQ98_14150</name>
</gene>
<accession>A0ABX7AMM8</accession>
<sequence>MNEFEKLKLESRKLIIERVLKQDAEVRAIVLRSLDRLIEKFKQLKAEGRYYAIPELIDSIIVENAVITEKELKAVLSASAIVGVNAGMHESREITFRLLNKANIDVKPIISSFFRISERAVDEMERRRIKGLKLSERIWGHSKRINNILGTLAKDGIQIGEHPIEIAKRMQQYVNKGASTLVSEYPNMMERIGHMVPDDLSYEALRLARTEIMGAYGISSKMSAENLPSAKGMKWSTSNSNTACKKCQENASNDNGMGAGIYRFDELPDYPAHPNCMCQLTPELEDTDSFVDRLIEWTNNPMSQPDIEQWYQEHYKMGAL</sequence>
<protein>
    <recommendedName>
        <fullName evidence="3">Phage head morphogenesis domain-containing protein</fullName>
    </recommendedName>
</protein>
<evidence type="ECO:0008006" key="3">
    <source>
        <dbReference type="Google" id="ProtNLM"/>
    </source>
</evidence>
<dbReference type="EMBL" id="CP067341">
    <property type="protein sequence ID" value="QQP10430.1"/>
    <property type="molecule type" value="Genomic_DNA"/>
</dbReference>
<dbReference type="RefSeq" id="WP_053592517.1">
    <property type="nucleotide sequence ID" value="NZ_CP067341.1"/>
</dbReference>
<dbReference type="Proteomes" id="UP000596049">
    <property type="component" value="Chromosome"/>
</dbReference>
<organism evidence="1 2">
    <name type="scientific">Lysinibacillus agricola</name>
    <dbReference type="NCBI Taxonomy" id="2590012"/>
    <lineage>
        <taxon>Bacteria</taxon>
        <taxon>Bacillati</taxon>
        <taxon>Bacillota</taxon>
        <taxon>Bacilli</taxon>
        <taxon>Bacillales</taxon>
        <taxon>Bacillaceae</taxon>
        <taxon>Lysinibacillus</taxon>
    </lineage>
</organism>
<name>A0ABX7AMM8_9BACI</name>
<reference evidence="1 2" key="1">
    <citation type="submission" date="2020-01" db="EMBL/GenBank/DDBJ databases">
        <authorList>
            <person name="Liu G."/>
            <person name="Liu B."/>
        </authorList>
    </citation>
    <scope>NUCLEOTIDE SEQUENCE [LARGE SCALE GENOMIC DNA]</scope>
    <source>
        <strain evidence="1 2">FJAT-51161</strain>
    </source>
</reference>
<evidence type="ECO:0000313" key="1">
    <source>
        <dbReference type="EMBL" id="QQP10430.1"/>
    </source>
</evidence>